<evidence type="ECO:0000313" key="2">
    <source>
        <dbReference type="EMBL" id="ADU39864.1"/>
    </source>
</evidence>
<proteinExistence type="predicted"/>
<evidence type="ECO:0000313" key="3">
    <source>
        <dbReference type="Proteomes" id="UP000008917"/>
    </source>
</evidence>
<sequence length="52" mass="5541">MTPHDGLLSCSLSRLRERAGVRADGLTTHSGLAKAAYPHPNPFPQAGEGERN</sequence>
<protein>
    <submittedName>
        <fullName evidence="2">Uncharacterized protein</fullName>
    </submittedName>
</protein>
<dbReference type="STRING" id="595537.Varpa_5711"/>
<dbReference type="HOGENOM" id="CLU_3085974_0_0_4"/>
<evidence type="ECO:0000256" key="1">
    <source>
        <dbReference type="SAM" id="MobiDB-lite"/>
    </source>
</evidence>
<accession>E6UVJ9</accession>
<dbReference type="KEGG" id="vpe:Varpa_5711"/>
<reference evidence="2 3" key="2">
    <citation type="journal article" date="2013" name="Genome Announc.">
        <title>Genome of the Root-Associated Plant Growth-Promoting Bacterium Variovorax paradoxus Strain EPS.</title>
        <authorList>
            <person name="Han J.I."/>
            <person name="Spain J.C."/>
            <person name="Leadbetter J.R."/>
            <person name="Ovchinnikova G."/>
            <person name="Goodwin L.A."/>
            <person name="Han C.S."/>
            <person name="Woyke T."/>
            <person name="Davenport K.W."/>
            <person name="Orwin P.M."/>
        </authorList>
    </citation>
    <scope>NUCLEOTIDE SEQUENCE [LARGE SCALE GENOMIC DNA]</scope>
    <source>
        <strain evidence="2 3">EPS</strain>
    </source>
</reference>
<dbReference type="EMBL" id="CP002417">
    <property type="protein sequence ID" value="ADU39864.1"/>
    <property type="molecule type" value="Genomic_DNA"/>
</dbReference>
<organism evidence="2 3">
    <name type="scientific">Variovorax paradoxus (strain EPS)</name>
    <dbReference type="NCBI Taxonomy" id="595537"/>
    <lineage>
        <taxon>Bacteria</taxon>
        <taxon>Pseudomonadati</taxon>
        <taxon>Pseudomonadota</taxon>
        <taxon>Betaproteobacteria</taxon>
        <taxon>Burkholderiales</taxon>
        <taxon>Comamonadaceae</taxon>
        <taxon>Variovorax</taxon>
    </lineage>
</organism>
<name>E6UVJ9_VARPE</name>
<dbReference type="Proteomes" id="UP000008917">
    <property type="component" value="Chromosome"/>
</dbReference>
<reference evidence="3" key="1">
    <citation type="submission" date="2010-12" db="EMBL/GenBank/DDBJ databases">
        <title>Complete sequence of Variovorax paradoxus EPS.</title>
        <authorList>
            <consortium name="US DOE Joint Genome Institute"/>
            <person name="Lucas S."/>
            <person name="Copeland A."/>
            <person name="Lapidus A."/>
            <person name="Cheng J.-F."/>
            <person name="Goodwin L."/>
            <person name="Pitluck S."/>
            <person name="Teshima H."/>
            <person name="Detter J.C."/>
            <person name="Han C."/>
            <person name="Tapia R."/>
            <person name="Land M."/>
            <person name="Hauser L."/>
            <person name="Kyrpides N."/>
            <person name="Ivanova N."/>
            <person name="Ovchinnikova G."/>
            <person name="Orwin P."/>
            <person name="Han J.-I.G."/>
            <person name="Woyke T."/>
        </authorList>
    </citation>
    <scope>NUCLEOTIDE SEQUENCE [LARGE SCALE GENOMIC DNA]</scope>
    <source>
        <strain evidence="3">EPS</strain>
    </source>
</reference>
<feature type="region of interest" description="Disordered" evidence="1">
    <location>
        <begin position="31"/>
        <end position="52"/>
    </location>
</feature>
<dbReference type="AlphaFoldDB" id="E6UVJ9"/>
<gene>
    <name evidence="2" type="ordered locus">Varpa_5711</name>
</gene>